<evidence type="ECO:0000256" key="1">
    <source>
        <dbReference type="ARBA" id="ARBA00004141"/>
    </source>
</evidence>
<dbReference type="GO" id="GO:0046872">
    <property type="term" value="F:metal ion binding"/>
    <property type="evidence" value="ECO:0007669"/>
    <property type="project" value="UniProtKB-KW"/>
</dbReference>
<feature type="transmembrane region" description="Helical" evidence="9">
    <location>
        <begin position="311"/>
        <end position="337"/>
    </location>
</feature>
<keyword evidence="7 9" id="KW-0472">Membrane</keyword>
<evidence type="ECO:0000313" key="12">
    <source>
        <dbReference type="Proteomes" id="UP000199181"/>
    </source>
</evidence>
<reference evidence="12" key="1">
    <citation type="submission" date="2016-10" db="EMBL/GenBank/DDBJ databases">
        <authorList>
            <person name="Varghese N."/>
            <person name="Submissions S."/>
        </authorList>
    </citation>
    <scope>NUCLEOTIDE SEQUENCE [LARGE SCALE GENOMIC DNA]</scope>
    <source>
        <strain evidence="12">DSM 16858</strain>
    </source>
</reference>
<evidence type="ECO:0000256" key="8">
    <source>
        <dbReference type="PROSITE-ProRule" id="PRU00703"/>
    </source>
</evidence>
<organism evidence="11 12">
    <name type="scientific">Stigmatella erecta</name>
    <dbReference type="NCBI Taxonomy" id="83460"/>
    <lineage>
        <taxon>Bacteria</taxon>
        <taxon>Pseudomonadati</taxon>
        <taxon>Myxococcota</taxon>
        <taxon>Myxococcia</taxon>
        <taxon>Myxococcales</taxon>
        <taxon>Cystobacterineae</taxon>
        <taxon>Archangiaceae</taxon>
        <taxon>Stigmatella</taxon>
    </lineage>
</organism>
<evidence type="ECO:0000256" key="9">
    <source>
        <dbReference type="RuleBase" id="RU362011"/>
    </source>
</evidence>
<protein>
    <recommendedName>
        <fullName evidence="9">Magnesium transporter MgtE</fullName>
    </recommendedName>
</protein>
<comment type="function">
    <text evidence="9">Acts as a magnesium transporter.</text>
</comment>
<dbReference type="InterPro" id="IPR006668">
    <property type="entry name" value="Mg_transptr_MgtE_intracell_dom"/>
</dbReference>
<dbReference type="Pfam" id="PF01769">
    <property type="entry name" value="MgtE"/>
    <property type="match status" value="1"/>
</dbReference>
<dbReference type="SMART" id="SM00924">
    <property type="entry name" value="MgtE_N"/>
    <property type="match status" value="1"/>
</dbReference>
<evidence type="ECO:0000256" key="3">
    <source>
        <dbReference type="ARBA" id="ARBA00022448"/>
    </source>
</evidence>
<dbReference type="SUPFAM" id="SSF158791">
    <property type="entry name" value="MgtE N-terminal domain-like"/>
    <property type="match status" value="1"/>
</dbReference>
<evidence type="ECO:0000256" key="5">
    <source>
        <dbReference type="ARBA" id="ARBA00022842"/>
    </source>
</evidence>
<sequence>MLGNLLKPEFEELIRSRDWNSLREAFTEMDPADVAEVIEDLPAQESGVLFRLLPRDIAALVFEYLPPGQQSEVVGTLATEELKNLLNEMAPDDRTRLLEELPAEVTRRALTSLSPTELKVARQLLGYPEKSAGRYMTPEYLTLPGNLSAAEALDYVRSHGQGRETLHVLYIVDEKGRLLDDVRLASLVLSKPDTRVIDIHDRQLVSIPATADREEVIGFFEKYDRVVIPVTDSRGVMLGIITVDDVLDVAEEEATEDIQRMGGMEALEAPYLESGLLEMLRKRVGWLTLLFLGQMFTATAMAHYQDAIAQAVFLGTFVPLIISSGGNSGSQATSLIIRALAVRDVSLRDWWRVAMRESISGVALGVFLGVLGALRIALWPGHETLYGEHFLWVGVAVGLSVLGVVTFGTLCGSMLPFLLRRLGLDPATASAPFVATLVDVTGVVIYFTVASTLLAGRVF</sequence>
<dbReference type="Gene3D" id="1.25.60.10">
    <property type="entry name" value="MgtE N-terminal domain-like"/>
    <property type="match status" value="1"/>
</dbReference>
<accession>A0A1I0F0H4</accession>
<dbReference type="NCBIfam" id="TIGR00400">
    <property type="entry name" value="mgtE"/>
    <property type="match status" value="1"/>
</dbReference>
<dbReference type="PANTHER" id="PTHR43773:SF1">
    <property type="entry name" value="MAGNESIUM TRANSPORTER MGTE"/>
    <property type="match status" value="1"/>
</dbReference>
<dbReference type="GO" id="GO:0005886">
    <property type="term" value="C:plasma membrane"/>
    <property type="evidence" value="ECO:0007669"/>
    <property type="project" value="UniProtKB-SubCell"/>
</dbReference>
<dbReference type="SUPFAM" id="SSF161093">
    <property type="entry name" value="MgtE membrane domain-like"/>
    <property type="match status" value="1"/>
</dbReference>
<dbReference type="Gene3D" id="1.10.357.20">
    <property type="entry name" value="SLC41 divalent cation transporters, integral membrane domain"/>
    <property type="match status" value="1"/>
</dbReference>
<comment type="subcellular location">
    <subcellularLocation>
        <location evidence="9">Cell membrane</location>
        <topology evidence="9">Multi-pass membrane protein</topology>
    </subcellularLocation>
    <subcellularLocation>
        <location evidence="1">Membrane</location>
        <topology evidence="1">Multi-pass membrane protein</topology>
    </subcellularLocation>
</comment>
<proteinExistence type="inferred from homology"/>
<dbReference type="SMART" id="SM00116">
    <property type="entry name" value="CBS"/>
    <property type="match status" value="1"/>
</dbReference>
<keyword evidence="12" id="KW-1185">Reference proteome</keyword>
<dbReference type="AlphaFoldDB" id="A0A1I0F0H4"/>
<dbReference type="RefSeq" id="WP_093517690.1">
    <property type="nucleotide sequence ID" value="NZ_FOIJ01000003.1"/>
</dbReference>
<name>A0A1I0F0H4_9BACT</name>
<dbReference type="InterPro" id="IPR006667">
    <property type="entry name" value="SLC41_membr_dom"/>
</dbReference>
<dbReference type="Pfam" id="PF00571">
    <property type="entry name" value="CBS"/>
    <property type="match status" value="2"/>
</dbReference>
<keyword evidence="8" id="KW-0129">CBS domain</keyword>
<dbReference type="Pfam" id="PF03448">
    <property type="entry name" value="MgtE_N"/>
    <property type="match status" value="1"/>
</dbReference>
<keyword evidence="3 9" id="KW-0813">Transport</keyword>
<evidence type="ECO:0000256" key="6">
    <source>
        <dbReference type="ARBA" id="ARBA00022989"/>
    </source>
</evidence>
<dbReference type="InterPro" id="IPR038076">
    <property type="entry name" value="MgtE_N_sf"/>
</dbReference>
<comment type="subunit">
    <text evidence="9">Homodimer.</text>
</comment>
<evidence type="ECO:0000313" key="11">
    <source>
        <dbReference type="EMBL" id="SET51329.1"/>
    </source>
</evidence>
<feature type="transmembrane region" description="Helical" evidence="9">
    <location>
        <begin position="431"/>
        <end position="455"/>
    </location>
</feature>
<dbReference type="SUPFAM" id="SSF54631">
    <property type="entry name" value="CBS-domain pair"/>
    <property type="match status" value="1"/>
</dbReference>
<dbReference type="InterPro" id="IPR006669">
    <property type="entry name" value="MgtE_transporter"/>
</dbReference>
<dbReference type="GO" id="GO:0015095">
    <property type="term" value="F:magnesium ion transmembrane transporter activity"/>
    <property type="evidence" value="ECO:0007669"/>
    <property type="project" value="UniProtKB-UniRule"/>
</dbReference>
<evidence type="ECO:0000256" key="7">
    <source>
        <dbReference type="ARBA" id="ARBA00023136"/>
    </source>
</evidence>
<dbReference type="InterPro" id="IPR000644">
    <property type="entry name" value="CBS_dom"/>
</dbReference>
<dbReference type="InterPro" id="IPR046342">
    <property type="entry name" value="CBS_dom_sf"/>
</dbReference>
<evidence type="ECO:0000256" key="4">
    <source>
        <dbReference type="ARBA" id="ARBA00022692"/>
    </source>
</evidence>
<keyword evidence="9" id="KW-0479">Metal-binding</keyword>
<evidence type="ECO:0000259" key="10">
    <source>
        <dbReference type="PROSITE" id="PS51371"/>
    </source>
</evidence>
<feature type="domain" description="CBS" evidence="10">
    <location>
        <begin position="200"/>
        <end position="256"/>
    </location>
</feature>
<dbReference type="PROSITE" id="PS51371">
    <property type="entry name" value="CBS"/>
    <property type="match status" value="1"/>
</dbReference>
<evidence type="ECO:0000256" key="2">
    <source>
        <dbReference type="ARBA" id="ARBA00009749"/>
    </source>
</evidence>
<dbReference type="PANTHER" id="PTHR43773">
    <property type="entry name" value="MAGNESIUM TRANSPORTER MGTE"/>
    <property type="match status" value="1"/>
</dbReference>
<comment type="caution">
    <text evidence="9">Lacks conserved residue(s) required for the propagation of feature annotation.</text>
</comment>
<keyword evidence="5 9" id="KW-0460">Magnesium</keyword>
<dbReference type="InterPro" id="IPR036739">
    <property type="entry name" value="SLC41_membr_dom_sf"/>
</dbReference>
<keyword evidence="4 9" id="KW-0812">Transmembrane</keyword>
<keyword evidence="9" id="KW-1003">Cell membrane</keyword>
<feature type="transmembrane region" description="Helical" evidence="9">
    <location>
        <begin position="390"/>
        <end position="419"/>
    </location>
</feature>
<dbReference type="EMBL" id="FOIJ01000003">
    <property type="protein sequence ID" value="SET51329.1"/>
    <property type="molecule type" value="Genomic_DNA"/>
</dbReference>
<gene>
    <name evidence="11" type="ORF">SAMN05443639_103203</name>
</gene>
<comment type="similarity">
    <text evidence="2 9">Belongs to the SLC41A transporter family.</text>
</comment>
<feature type="transmembrane region" description="Helical" evidence="9">
    <location>
        <begin position="358"/>
        <end position="378"/>
    </location>
</feature>
<dbReference type="Gene3D" id="3.10.580.10">
    <property type="entry name" value="CBS-domain"/>
    <property type="match status" value="1"/>
</dbReference>
<keyword evidence="6 9" id="KW-1133">Transmembrane helix</keyword>
<dbReference type="CDD" id="cd04606">
    <property type="entry name" value="CBS_pair_Mg_transporter"/>
    <property type="match status" value="1"/>
</dbReference>
<dbReference type="Proteomes" id="UP000199181">
    <property type="component" value="Unassembled WGS sequence"/>
</dbReference>